<dbReference type="PANTHER" id="PTHR38042:SF1">
    <property type="entry name" value="UROPORPHYRINOGEN-III SYNTHASE, CHLOROPLASTIC"/>
    <property type="match status" value="1"/>
</dbReference>
<proteinExistence type="inferred from homology"/>
<feature type="domain" description="Tetrapyrrole biosynthesis uroporphyrinogen III synthase" evidence="10">
    <location>
        <begin position="53"/>
        <end position="308"/>
    </location>
</feature>
<gene>
    <name evidence="11" type="ORF">EPA93_18500</name>
</gene>
<comment type="catalytic activity">
    <reaction evidence="8 9">
        <text>hydroxymethylbilane = uroporphyrinogen III + H2O</text>
        <dbReference type="Rhea" id="RHEA:18965"/>
        <dbReference type="ChEBI" id="CHEBI:15377"/>
        <dbReference type="ChEBI" id="CHEBI:57308"/>
        <dbReference type="ChEBI" id="CHEBI:57845"/>
        <dbReference type="EC" id="4.2.1.75"/>
    </reaction>
</comment>
<dbReference type="KEGG" id="kbs:EPA93_18500"/>
<evidence type="ECO:0000313" key="11">
    <source>
        <dbReference type="EMBL" id="QBD77874.1"/>
    </source>
</evidence>
<evidence type="ECO:0000256" key="7">
    <source>
        <dbReference type="ARBA" id="ARBA00040167"/>
    </source>
</evidence>
<evidence type="ECO:0000259" key="10">
    <source>
        <dbReference type="Pfam" id="PF02602"/>
    </source>
</evidence>
<keyword evidence="5 9" id="KW-0627">Porphyrin biosynthesis</keyword>
<dbReference type="SUPFAM" id="SSF69618">
    <property type="entry name" value="HemD-like"/>
    <property type="match status" value="1"/>
</dbReference>
<sequence>MSRRLLRALTQLLVRLIPKAWLRSIKVSERSAAALPLQGRRILVTRTRDQASSLSERLRGLGAVPIEFPTIRIVPPRDWQPLDKALRRLCLPSEAKDANYSWLIFTSANGVKICLERLQTLGYKPEALHNVHIAAIGPATAGVLQDYGLSADLVPHEYIAEGVAQALREYVQQRGTTLAGQHILLARAAEARKVLVAELQQAGALVDEVAAYTTLPVAHDDEQGREVLHLLRTGKLNILTFTSSSTVRNFVEWLKSCRQGESDASASPLQLLDTSRVACIGPITAGTARDLGLHVDIEATEFTIDGLVDAIIHYEE</sequence>
<dbReference type="OrthoDB" id="9815856at2"/>
<organism evidence="11 12">
    <name type="scientific">Ktedonosporobacter rubrisoli</name>
    <dbReference type="NCBI Taxonomy" id="2509675"/>
    <lineage>
        <taxon>Bacteria</taxon>
        <taxon>Bacillati</taxon>
        <taxon>Chloroflexota</taxon>
        <taxon>Ktedonobacteria</taxon>
        <taxon>Ktedonobacterales</taxon>
        <taxon>Ktedonosporobacteraceae</taxon>
        <taxon>Ktedonosporobacter</taxon>
    </lineage>
</organism>
<name>A0A4P6JRB9_KTERU</name>
<dbReference type="GO" id="GO:0004852">
    <property type="term" value="F:uroporphyrinogen-III synthase activity"/>
    <property type="evidence" value="ECO:0007669"/>
    <property type="project" value="UniProtKB-UniRule"/>
</dbReference>
<dbReference type="Proteomes" id="UP000290365">
    <property type="component" value="Chromosome"/>
</dbReference>
<evidence type="ECO:0000256" key="5">
    <source>
        <dbReference type="ARBA" id="ARBA00023244"/>
    </source>
</evidence>
<keyword evidence="12" id="KW-1185">Reference proteome</keyword>
<evidence type="ECO:0000256" key="9">
    <source>
        <dbReference type="RuleBase" id="RU366031"/>
    </source>
</evidence>
<keyword evidence="4 9" id="KW-0456">Lyase</keyword>
<evidence type="ECO:0000256" key="4">
    <source>
        <dbReference type="ARBA" id="ARBA00023239"/>
    </source>
</evidence>
<dbReference type="PANTHER" id="PTHR38042">
    <property type="entry name" value="UROPORPHYRINOGEN-III SYNTHASE, CHLOROPLASTIC"/>
    <property type="match status" value="1"/>
</dbReference>
<evidence type="ECO:0000256" key="3">
    <source>
        <dbReference type="ARBA" id="ARBA00013109"/>
    </source>
</evidence>
<dbReference type="AlphaFoldDB" id="A0A4P6JRB9"/>
<evidence type="ECO:0000313" key="12">
    <source>
        <dbReference type="Proteomes" id="UP000290365"/>
    </source>
</evidence>
<dbReference type="InterPro" id="IPR003754">
    <property type="entry name" value="4pyrrol_synth_uPrphyn_synth"/>
</dbReference>
<dbReference type="InterPro" id="IPR039793">
    <property type="entry name" value="UROS/Hem4"/>
</dbReference>
<dbReference type="EMBL" id="CP035758">
    <property type="protein sequence ID" value="QBD77874.1"/>
    <property type="molecule type" value="Genomic_DNA"/>
</dbReference>
<evidence type="ECO:0000256" key="2">
    <source>
        <dbReference type="ARBA" id="ARBA00008133"/>
    </source>
</evidence>
<dbReference type="Gene3D" id="3.40.50.10090">
    <property type="match status" value="2"/>
</dbReference>
<protein>
    <recommendedName>
        <fullName evidence="7 9">Uroporphyrinogen-III synthase</fullName>
        <ecNumber evidence="3 9">4.2.1.75</ecNumber>
    </recommendedName>
</protein>
<comment type="pathway">
    <text evidence="1 9">Porphyrin-containing compound metabolism; protoporphyrin-IX biosynthesis; coproporphyrinogen-III from 5-aminolevulinate: step 3/4.</text>
</comment>
<dbReference type="FunFam" id="3.40.50.10090:FF:000001">
    <property type="entry name" value="Bifunctional uroporphyrinogen-III C-methyltransferase/uroporphyrinogen-III synthase"/>
    <property type="match status" value="1"/>
</dbReference>
<comment type="function">
    <text evidence="6 9">Catalyzes cyclization of the linear tetrapyrrole, hydroxymethylbilane, to the macrocyclic uroporphyrinogen III.</text>
</comment>
<reference evidence="11 12" key="1">
    <citation type="submission" date="2019-01" db="EMBL/GenBank/DDBJ databases">
        <title>Ktedonosporobacter rubrisoli SCAWS-G2.</title>
        <authorList>
            <person name="Huang Y."/>
            <person name="Yan B."/>
        </authorList>
    </citation>
    <scope>NUCLEOTIDE SEQUENCE [LARGE SCALE GENOMIC DNA]</scope>
    <source>
        <strain evidence="11 12">SCAWS-G2</strain>
    </source>
</reference>
<dbReference type="GO" id="GO:0006780">
    <property type="term" value="P:uroporphyrinogen III biosynthetic process"/>
    <property type="evidence" value="ECO:0007669"/>
    <property type="project" value="UniProtKB-UniRule"/>
</dbReference>
<evidence type="ECO:0000256" key="6">
    <source>
        <dbReference type="ARBA" id="ARBA00037589"/>
    </source>
</evidence>
<dbReference type="CDD" id="cd06578">
    <property type="entry name" value="HemD"/>
    <property type="match status" value="1"/>
</dbReference>
<dbReference type="GO" id="GO:0006782">
    <property type="term" value="P:protoporphyrinogen IX biosynthetic process"/>
    <property type="evidence" value="ECO:0007669"/>
    <property type="project" value="UniProtKB-UniRule"/>
</dbReference>
<dbReference type="Pfam" id="PF02602">
    <property type="entry name" value="HEM4"/>
    <property type="match status" value="1"/>
</dbReference>
<evidence type="ECO:0000256" key="8">
    <source>
        <dbReference type="ARBA" id="ARBA00048617"/>
    </source>
</evidence>
<comment type="similarity">
    <text evidence="2 9">Belongs to the uroporphyrinogen-III synthase family.</text>
</comment>
<accession>A0A4P6JRB9</accession>
<evidence type="ECO:0000256" key="1">
    <source>
        <dbReference type="ARBA" id="ARBA00004772"/>
    </source>
</evidence>
<dbReference type="InterPro" id="IPR036108">
    <property type="entry name" value="4pyrrol_syn_uPrphyn_synt_sf"/>
</dbReference>
<dbReference type="EC" id="4.2.1.75" evidence="3 9"/>